<feature type="compositionally biased region" description="Basic and acidic residues" evidence="1">
    <location>
        <begin position="31"/>
        <end position="45"/>
    </location>
</feature>
<reference evidence="2" key="1">
    <citation type="submission" date="2020-10" db="EMBL/GenBank/DDBJ databases">
        <authorList>
            <person name="Gilroy R."/>
        </authorList>
    </citation>
    <scope>NUCLEOTIDE SEQUENCE</scope>
    <source>
        <strain evidence="2">CHK195-15760</strain>
    </source>
</reference>
<proteinExistence type="predicted"/>
<name>A0A9D1M202_9FIRM</name>
<sequence length="63" mass="7384">MIEKKDGIQRRINFKGIRSFCVVENSSKGRKKEEQEEGKVEERVKIARRRSLGAVHTHTHTHK</sequence>
<organism evidence="2 3">
    <name type="scientific">Candidatus Merdicola faecigallinarum</name>
    <dbReference type="NCBI Taxonomy" id="2840862"/>
    <lineage>
        <taxon>Bacteria</taxon>
        <taxon>Bacillati</taxon>
        <taxon>Bacillota</taxon>
        <taxon>Clostridia</taxon>
        <taxon>Candidatus Merdicola</taxon>
    </lineage>
</organism>
<accession>A0A9D1M202</accession>
<feature type="region of interest" description="Disordered" evidence="1">
    <location>
        <begin position="25"/>
        <end position="63"/>
    </location>
</feature>
<evidence type="ECO:0000313" key="2">
    <source>
        <dbReference type="EMBL" id="HIU52143.1"/>
    </source>
</evidence>
<protein>
    <submittedName>
        <fullName evidence="2">Uncharacterized protein</fullName>
    </submittedName>
</protein>
<evidence type="ECO:0000256" key="1">
    <source>
        <dbReference type="SAM" id="MobiDB-lite"/>
    </source>
</evidence>
<reference evidence="2" key="2">
    <citation type="journal article" date="2021" name="PeerJ">
        <title>Extensive microbial diversity within the chicken gut microbiome revealed by metagenomics and culture.</title>
        <authorList>
            <person name="Gilroy R."/>
            <person name="Ravi A."/>
            <person name="Getino M."/>
            <person name="Pursley I."/>
            <person name="Horton D.L."/>
            <person name="Alikhan N.F."/>
            <person name="Baker D."/>
            <person name="Gharbi K."/>
            <person name="Hall N."/>
            <person name="Watson M."/>
            <person name="Adriaenssens E.M."/>
            <person name="Foster-Nyarko E."/>
            <person name="Jarju S."/>
            <person name="Secka A."/>
            <person name="Antonio M."/>
            <person name="Oren A."/>
            <person name="Chaudhuri R.R."/>
            <person name="La Ragione R."/>
            <person name="Hildebrand F."/>
            <person name="Pallen M.J."/>
        </authorList>
    </citation>
    <scope>NUCLEOTIDE SEQUENCE</scope>
    <source>
        <strain evidence="2">CHK195-15760</strain>
    </source>
</reference>
<dbReference type="Proteomes" id="UP000824093">
    <property type="component" value="Unassembled WGS sequence"/>
</dbReference>
<feature type="compositionally biased region" description="Basic residues" evidence="1">
    <location>
        <begin position="46"/>
        <end position="63"/>
    </location>
</feature>
<gene>
    <name evidence="2" type="ORF">IAB70_05990</name>
</gene>
<comment type="caution">
    <text evidence="2">The sequence shown here is derived from an EMBL/GenBank/DDBJ whole genome shotgun (WGS) entry which is preliminary data.</text>
</comment>
<dbReference type="AlphaFoldDB" id="A0A9D1M202"/>
<dbReference type="EMBL" id="DVNH01000046">
    <property type="protein sequence ID" value="HIU52143.1"/>
    <property type="molecule type" value="Genomic_DNA"/>
</dbReference>
<evidence type="ECO:0000313" key="3">
    <source>
        <dbReference type="Proteomes" id="UP000824093"/>
    </source>
</evidence>